<proteinExistence type="predicted"/>
<keyword evidence="5" id="KW-0539">Nucleus</keyword>
<dbReference type="GO" id="GO:0008270">
    <property type="term" value="F:zinc ion binding"/>
    <property type="evidence" value="ECO:0007669"/>
    <property type="project" value="UniProtKB-KW"/>
</dbReference>
<dbReference type="InterPro" id="IPR012337">
    <property type="entry name" value="RNaseH-like_sf"/>
</dbReference>
<reference evidence="6" key="1">
    <citation type="submission" date="2017-05" db="UniProtKB">
        <authorList>
            <consortium name="EnsemblMetazoa"/>
        </authorList>
    </citation>
    <scope>IDENTIFICATION</scope>
</reference>
<keyword evidence="4" id="KW-0862">Zinc</keyword>
<keyword evidence="2" id="KW-0479">Metal-binding</keyword>
<dbReference type="InParanoid" id="A0A1X7VT76"/>
<dbReference type="PANTHER" id="PTHR46481:SF10">
    <property type="entry name" value="ZINC FINGER BED DOMAIN-CONTAINING PROTEIN 39"/>
    <property type="match status" value="1"/>
</dbReference>
<dbReference type="InterPro" id="IPR052035">
    <property type="entry name" value="ZnF_BED_domain_contain"/>
</dbReference>
<name>A0A1X7VT76_AMPQE</name>
<evidence type="ECO:0000313" key="6">
    <source>
        <dbReference type="EnsemblMetazoa" id="Aqu2.1.43084_001"/>
    </source>
</evidence>
<protein>
    <submittedName>
        <fullName evidence="6">Uncharacterized protein</fullName>
    </submittedName>
</protein>
<dbReference type="eggNOG" id="KOG1121">
    <property type="taxonomic scope" value="Eukaryota"/>
</dbReference>
<dbReference type="GO" id="GO:0005634">
    <property type="term" value="C:nucleus"/>
    <property type="evidence" value="ECO:0007669"/>
    <property type="project" value="UniProtKB-SubCell"/>
</dbReference>
<dbReference type="OrthoDB" id="6615779at2759"/>
<keyword evidence="3" id="KW-0863">Zinc-finger</keyword>
<organism evidence="6">
    <name type="scientific">Amphimedon queenslandica</name>
    <name type="common">Sponge</name>
    <dbReference type="NCBI Taxonomy" id="400682"/>
    <lineage>
        <taxon>Eukaryota</taxon>
        <taxon>Metazoa</taxon>
        <taxon>Porifera</taxon>
        <taxon>Demospongiae</taxon>
        <taxon>Heteroscleromorpha</taxon>
        <taxon>Haplosclerida</taxon>
        <taxon>Niphatidae</taxon>
        <taxon>Amphimedon</taxon>
    </lineage>
</organism>
<dbReference type="PANTHER" id="PTHR46481">
    <property type="entry name" value="ZINC FINGER BED DOMAIN-CONTAINING PROTEIN 4"/>
    <property type="match status" value="1"/>
</dbReference>
<evidence type="ECO:0000256" key="5">
    <source>
        <dbReference type="ARBA" id="ARBA00023242"/>
    </source>
</evidence>
<accession>A0A1X7VT76</accession>
<dbReference type="EnsemblMetazoa" id="Aqu2.1.43084_001">
    <property type="protein sequence ID" value="Aqu2.1.43084_001"/>
    <property type="gene ID" value="Aqu2.1.43084"/>
</dbReference>
<evidence type="ECO:0000256" key="4">
    <source>
        <dbReference type="ARBA" id="ARBA00022833"/>
    </source>
</evidence>
<evidence type="ECO:0000256" key="3">
    <source>
        <dbReference type="ARBA" id="ARBA00022771"/>
    </source>
</evidence>
<dbReference type="AlphaFoldDB" id="A0A1X7VT76"/>
<sequence length="162" mass="18315">MITRDIQPVSIVDDIGFLNLLREAKPRYVVPCRSKISRCIDDLYVSNKRRVQGLIADVDFLCYTTDMWTLRCGESYLSLTCHFIAPNYEMHFQNLQTGHFPGTHDSSHIAEALLSAAKEWCINIPKQIITFTTDSGFNIVKDLDDMTIPRLSCAGQTLNLAA</sequence>
<comment type="subcellular location">
    <subcellularLocation>
        <location evidence="1">Nucleus</location>
    </subcellularLocation>
</comment>
<dbReference type="SUPFAM" id="SSF53098">
    <property type="entry name" value="Ribonuclease H-like"/>
    <property type="match status" value="1"/>
</dbReference>
<evidence type="ECO:0000256" key="1">
    <source>
        <dbReference type="ARBA" id="ARBA00004123"/>
    </source>
</evidence>
<dbReference type="SUPFAM" id="SSF140996">
    <property type="entry name" value="Hermes dimerisation domain"/>
    <property type="match status" value="1"/>
</dbReference>
<evidence type="ECO:0000256" key="2">
    <source>
        <dbReference type="ARBA" id="ARBA00022723"/>
    </source>
</evidence>